<dbReference type="OrthoDB" id="1739449at2"/>
<proteinExistence type="predicted"/>
<keyword evidence="1" id="KW-1133">Transmembrane helix</keyword>
<evidence type="ECO:0008006" key="4">
    <source>
        <dbReference type="Google" id="ProtNLM"/>
    </source>
</evidence>
<dbReference type="EMBL" id="CP003261">
    <property type="protein sequence ID" value="AGK95324.1"/>
    <property type="molecule type" value="Genomic_DNA"/>
</dbReference>
<evidence type="ECO:0000313" key="3">
    <source>
        <dbReference type="Proteomes" id="UP000013523"/>
    </source>
</evidence>
<gene>
    <name evidence="2" type="ORF">Clopa_0260</name>
</gene>
<dbReference type="KEGG" id="cpas:Clopa_0260"/>
<dbReference type="AlphaFoldDB" id="R4K456"/>
<evidence type="ECO:0000313" key="2">
    <source>
        <dbReference type="EMBL" id="AGK95324.1"/>
    </source>
</evidence>
<accession>R4K456</accession>
<dbReference type="HOGENOM" id="CLU_120375_0_0_9"/>
<feature type="transmembrane region" description="Helical" evidence="1">
    <location>
        <begin position="12"/>
        <end position="31"/>
    </location>
</feature>
<keyword evidence="1" id="KW-0812">Transmembrane</keyword>
<keyword evidence="1" id="KW-0472">Membrane</keyword>
<organism evidence="2 3">
    <name type="scientific">Clostridium pasteurianum BC1</name>
    <dbReference type="NCBI Taxonomy" id="86416"/>
    <lineage>
        <taxon>Bacteria</taxon>
        <taxon>Bacillati</taxon>
        <taxon>Bacillota</taxon>
        <taxon>Clostridia</taxon>
        <taxon>Eubacteriales</taxon>
        <taxon>Clostridiaceae</taxon>
        <taxon>Clostridium</taxon>
    </lineage>
</organism>
<dbReference type="RefSeq" id="WP_015613651.1">
    <property type="nucleotide sequence ID" value="NC_021182.1"/>
</dbReference>
<keyword evidence="3" id="KW-1185">Reference proteome</keyword>
<dbReference type="eggNOG" id="ENOG503353U">
    <property type="taxonomic scope" value="Bacteria"/>
</dbReference>
<dbReference type="Proteomes" id="UP000013523">
    <property type="component" value="Chromosome"/>
</dbReference>
<protein>
    <recommendedName>
        <fullName evidence="4">PsbP</fullName>
    </recommendedName>
</protein>
<dbReference type="PATRIC" id="fig|86416.3.peg.234"/>
<sequence length="193" mass="22389">MKIFIVDRKKMGVIFVVMGLMVVLFSVGINLDNRIRTTAFIQNNLGALKEYYASEHKITYKLPAKWTTSREDFAGGEILYHNNFNSQDNSIHGYVQIWNLQNDLKSFLQNSKVMSEIQNSAEDFKISDISINNNKGYLVTYKTKAADKTYNAFEYFIKYDNIFVRFSFYVESDKLNGNMPAVFKAIVETIKYE</sequence>
<evidence type="ECO:0000256" key="1">
    <source>
        <dbReference type="SAM" id="Phobius"/>
    </source>
</evidence>
<dbReference type="STRING" id="86416.Clopa_0260"/>
<name>R4K456_CLOPA</name>
<reference evidence="2 3" key="1">
    <citation type="submission" date="2012-01" db="EMBL/GenBank/DDBJ databases">
        <title>Complete sequence of chromosome of Clostridium pasteurianum BC1.</title>
        <authorList>
            <consortium name="US DOE Joint Genome Institute"/>
            <person name="Lucas S."/>
            <person name="Han J."/>
            <person name="Lapidus A."/>
            <person name="Cheng J.-F."/>
            <person name="Goodwin L."/>
            <person name="Pitluck S."/>
            <person name="Peters L."/>
            <person name="Mikhailova N."/>
            <person name="Teshima H."/>
            <person name="Detter J.C."/>
            <person name="Han C."/>
            <person name="Tapia R."/>
            <person name="Land M."/>
            <person name="Hauser L."/>
            <person name="Kyrpides N."/>
            <person name="Ivanova N."/>
            <person name="Pagani I."/>
            <person name="Dunn J."/>
            <person name="Taghavi S."/>
            <person name="Francis A."/>
            <person name="van der Lelie D."/>
            <person name="Woyke T."/>
        </authorList>
    </citation>
    <scope>NUCLEOTIDE SEQUENCE [LARGE SCALE GENOMIC DNA]</scope>
    <source>
        <strain evidence="2 3">BC1</strain>
    </source>
</reference>